<dbReference type="Gene3D" id="2.50.20.10">
    <property type="entry name" value="Lipoprotein localisation LolA/LolB/LppX"/>
    <property type="match status" value="1"/>
</dbReference>
<dbReference type="NCBIfam" id="TIGR00548">
    <property type="entry name" value="lolB"/>
    <property type="match status" value="1"/>
</dbReference>
<comment type="caution">
    <text evidence="15">The sequence shown here is derived from an EMBL/GenBank/DDBJ whole genome shotgun (WGS) entry which is preliminary data.</text>
</comment>
<dbReference type="SUPFAM" id="SSF89392">
    <property type="entry name" value="Prokaryotic lipoproteins and lipoprotein localization factors"/>
    <property type="match status" value="1"/>
</dbReference>
<evidence type="ECO:0000256" key="8">
    <source>
        <dbReference type="ARBA" id="ARBA00023136"/>
    </source>
</evidence>
<dbReference type="Proteomes" id="UP000462621">
    <property type="component" value="Unassembled WGS sequence"/>
</dbReference>
<dbReference type="InterPro" id="IPR004565">
    <property type="entry name" value="OM_lipoprot_LolB"/>
</dbReference>
<gene>
    <name evidence="13 15" type="primary">lolB</name>
    <name evidence="15" type="ORF">F9817_00005</name>
</gene>
<reference evidence="15 16" key="1">
    <citation type="submission" date="2019-10" db="EMBL/GenBank/DDBJ databases">
        <title>Vibrio sp. nov. isolated from a shrimp pond.</title>
        <authorList>
            <person name="Gomez-Gil B."/>
            <person name="Enciso-Ibarra J."/>
            <person name="Enciso-Ibarra K."/>
            <person name="Bolan-Mejia C."/>
        </authorList>
    </citation>
    <scope>NUCLEOTIDE SEQUENCE [LARGE SCALE GENOMIC DNA]</scope>
    <source>
        <strain evidence="15 16">CAIM 722</strain>
    </source>
</reference>
<feature type="signal peptide" evidence="14">
    <location>
        <begin position="1"/>
        <end position="19"/>
    </location>
</feature>
<evidence type="ECO:0000313" key="16">
    <source>
        <dbReference type="Proteomes" id="UP000462621"/>
    </source>
</evidence>
<accession>A0A7X4LGU0</accession>
<evidence type="ECO:0000256" key="7">
    <source>
        <dbReference type="ARBA" id="ARBA00022927"/>
    </source>
</evidence>
<keyword evidence="7 13" id="KW-0653">Protein transport</keyword>
<evidence type="ECO:0000256" key="3">
    <source>
        <dbReference type="ARBA" id="ARBA00011245"/>
    </source>
</evidence>
<evidence type="ECO:0000256" key="14">
    <source>
        <dbReference type="SAM" id="SignalP"/>
    </source>
</evidence>
<evidence type="ECO:0000256" key="9">
    <source>
        <dbReference type="ARBA" id="ARBA00023139"/>
    </source>
</evidence>
<organism evidence="15 16">
    <name type="scientific">Vibrio eleionomae</name>
    <dbReference type="NCBI Taxonomy" id="2653505"/>
    <lineage>
        <taxon>Bacteria</taxon>
        <taxon>Pseudomonadati</taxon>
        <taxon>Pseudomonadota</taxon>
        <taxon>Gammaproteobacteria</taxon>
        <taxon>Vibrionales</taxon>
        <taxon>Vibrionaceae</taxon>
        <taxon>Vibrio</taxon>
    </lineage>
</organism>
<evidence type="ECO:0000313" key="15">
    <source>
        <dbReference type="EMBL" id="MZI91601.1"/>
    </source>
</evidence>
<keyword evidence="8 13" id="KW-0472">Membrane</keyword>
<keyword evidence="11 13" id="KW-0998">Cell outer membrane</keyword>
<evidence type="ECO:0000256" key="13">
    <source>
        <dbReference type="HAMAP-Rule" id="MF_00233"/>
    </source>
</evidence>
<dbReference type="InterPro" id="IPR029046">
    <property type="entry name" value="LolA/LolB/LppX"/>
</dbReference>
<sequence>MTLASKRLYLIFALLMTLAGCTTVQTPVTQVNWQAHQTKLEQLDQYRLSGKLGYISPQKRQSMNFQWIKSPDKTDLRLTNFLGQTVLHLTVDSHGAKVETYDDQVFTDPNPEVLITRLTGLVLPLKSLQDWIVGLPSNADDYILNTNNTLASLVKTIGGQRWLVTYTDYGEYPKGKETLPLPTKLKLVQNQTKLHIVITKWTLPQ</sequence>
<evidence type="ECO:0000256" key="12">
    <source>
        <dbReference type="ARBA" id="ARBA00023288"/>
    </source>
</evidence>
<evidence type="ECO:0000256" key="11">
    <source>
        <dbReference type="ARBA" id="ARBA00023237"/>
    </source>
</evidence>
<comment type="subunit">
    <text evidence="3 13">Monomer.</text>
</comment>
<dbReference type="Pfam" id="PF03550">
    <property type="entry name" value="LolB"/>
    <property type="match status" value="1"/>
</dbReference>
<dbReference type="HAMAP" id="MF_00233">
    <property type="entry name" value="LolB"/>
    <property type="match status" value="1"/>
</dbReference>
<dbReference type="AlphaFoldDB" id="A0A7X4LGU0"/>
<dbReference type="RefSeq" id="WP_161152915.1">
    <property type="nucleotide sequence ID" value="NZ_WEKT01000001.1"/>
</dbReference>
<evidence type="ECO:0000256" key="4">
    <source>
        <dbReference type="ARBA" id="ARBA00016202"/>
    </source>
</evidence>
<proteinExistence type="inferred from homology"/>
<keyword evidence="5 13" id="KW-0813">Transport</keyword>
<keyword evidence="12 13" id="KW-0449">Lipoprotein</keyword>
<evidence type="ECO:0000256" key="2">
    <source>
        <dbReference type="ARBA" id="ARBA00009696"/>
    </source>
</evidence>
<evidence type="ECO:0000256" key="10">
    <source>
        <dbReference type="ARBA" id="ARBA00023186"/>
    </source>
</evidence>
<keyword evidence="10 13" id="KW-0143">Chaperone</keyword>
<keyword evidence="16" id="KW-1185">Reference proteome</keyword>
<evidence type="ECO:0000256" key="5">
    <source>
        <dbReference type="ARBA" id="ARBA00022448"/>
    </source>
</evidence>
<comment type="subcellular location">
    <subcellularLocation>
        <location evidence="1 13">Cell outer membrane</location>
        <topology evidence="1 13">Lipid-anchor</topology>
    </subcellularLocation>
</comment>
<keyword evidence="6 13" id="KW-0732">Signal</keyword>
<evidence type="ECO:0000256" key="1">
    <source>
        <dbReference type="ARBA" id="ARBA00004459"/>
    </source>
</evidence>
<feature type="chain" id="PRO_5031191077" description="Outer-membrane lipoprotein LolB" evidence="14">
    <location>
        <begin position="20"/>
        <end position="205"/>
    </location>
</feature>
<comment type="function">
    <text evidence="13">Plays a critical role in the incorporation of lipoproteins in the outer membrane after they are released by the LolA protein.</text>
</comment>
<dbReference type="EMBL" id="WEKT01000001">
    <property type="protein sequence ID" value="MZI91601.1"/>
    <property type="molecule type" value="Genomic_DNA"/>
</dbReference>
<dbReference type="CDD" id="cd16326">
    <property type="entry name" value="LolB"/>
    <property type="match status" value="1"/>
</dbReference>
<evidence type="ECO:0000256" key="6">
    <source>
        <dbReference type="ARBA" id="ARBA00022729"/>
    </source>
</evidence>
<name>A0A7X4LGU0_9VIBR</name>
<keyword evidence="9 13" id="KW-0564">Palmitate</keyword>
<comment type="similarity">
    <text evidence="2 13">Belongs to the LolB family.</text>
</comment>
<dbReference type="PROSITE" id="PS51257">
    <property type="entry name" value="PROKAR_LIPOPROTEIN"/>
    <property type="match status" value="1"/>
</dbReference>
<protein>
    <recommendedName>
        <fullName evidence="4 13">Outer-membrane lipoprotein LolB</fullName>
    </recommendedName>
</protein>
<dbReference type="GO" id="GO:0009279">
    <property type="term" value="C:cell outer membrane"/>
    <property type="evidence" value="ECO:0007669"/>
    <property type="project" value="UniProtKB-SubCell"/>
</dbReference>
<dbReference type="GO" id="GO:0044874">
    <property type="term" value="P:lipoprotein localization to outer membrane"/>
    <property type="evidence" value="ECO:0007669"/>
    <property type="project" value="UniProtKB-UniRule"/>
</dbReference>
<dbReference type="GO" id="GO:0015031">
    <property type="term" value="P:protein transport"/>
    <property type="evidence" value="ECO:0007669"/>
    <property type="project" value="UniProtKB-KW"/>
</dbReference>